<evidence type="ECO:0000256" key="2">
    <source>
        <dbReference type="ARBA" id="ARBA00022723"/>
    </source>
</evidence>
<evidence type="ECO:0000313" key="6">
    <source>
        <dbReference type="EMBL" id="MCP3056506.1"/>
    </source>
</evidence>
<gene>
    <name evidence="6" type="ORF">MJ956_15325</name>
</gene>
<dbReference type="GO" id="GO:0020037">
    <property type="term" value="F:heme binding"/>
    <property type="evidence" value="ECO:0007669"/>
    <property type="project" value="InterPro"/>
</dbReference>
<dbReference type="InterPro" id="IPR036909">
    <property type="entry name" value="Cyt_c-like_dom_sf"/>
</dbReference>
<keyword evidence="3 4" id="KW-0408">Iron</keyword>
<evidence type="ECO:0000256" key="4">
    <source>
        <dbReference type="PROSITE-ProRule" id="PRU00433"/>
    </source>
</evidence>
<dbReference type="PROSITE" id="PS51007">
    <property type="entry name" value="CYTC"/>
    <property type="match status" value="1"/>
</dbReference>
<name>A0A9X2H8Y2_9HYPH</name>
<accession>A0A9X2H8Y2</accession>
<dbReference type="GO" id="GO:0046872">
    <property type="term" value="F:metal ion binding"/>
    <property type="evidence" value="ECO:0007669"/>
    <property type="project" value="UniProtKB-KW"/>
</dbReference>
<evidence type="ECO:0000256" key="1">
    <source>
        <dbReference type="ARBA" id="ARBA00022617"/>
    </source>
</evidence>
<protein>
    <submittedName>
        <fullName evidence="6">Cytochrome c</fullName>
    </submittedName>
</protein>
<dbReference type="RefSeq" id="WP_253965319.1">
    <property type="nucleotide sequence ID" value="NZ_JALHBS010000096.1"/>
</dbReference>
<dbReference type="Gene3D" id="1.10.760.10">
    <property type="entry name" value="Cytochrome c-like domain"/>
    <property type="match status" value="1"/>
</dbReference>
<feature type="domain" description="Cytochrome c" evidence="5">
    <location>
        <begin position="13"/>
        <end position="94"/>
    </location>
</feature>
<evidence type="ECO:0000313" key="7">
    <source>
        <dbReference type="Proteomes" id="UP001155220"/>
    </source>
</evidence>
<dbReference type="GO" id="GO:0009055">
    <property type="term" value="F:electron transfer activity"/>
    <property type="evidence" value="ECO:0007669"/>
    <property type="project" value="InterPro"/>
</dbReference>
<dbReference type="Proteomes" id="UP001155220">
    <property type="component" value="Unassembled WGS sequence"/>
</dbReference>
<proteinExistence type="predicted"/>
<sequence length="95" mass="10133">MLVPGLAAGQQTEQIASGRALVEDNCIRCHGIGEADESSHPDAPEFRALSKRYPIEALGEAFVEGIVTGHPDMPEFVATPVQTAAIIAYIESIQE</sequence>
<reference evidence="6" key="1">
    <citation type="submission" date="2022-03" db="EMBL/GenBank/DDBJ databases">
        <title>Aurantimonas Liuensis sp. Nov., isolated from the hadal seawater of the Mariana Trench.</title>
        <authorList>
            <person name="Liu R."/>
        </authorList>
    </citation>
    <scope>NUCLEOTIDE SEQUENCE</scope>
    <source>
        <strain evidence="6">LRZ36</strain>
    </source>
</reference>
<dbReference type="InterPro" id="IPR009056">
    <property type="entry name" value="Cyt_c-like_dom"/>
</dbReference>
<dbReference type="AlphaFoldDB" id="A0A9X2H8Y2"/>
<dbReference type="EMBL" id="JALHBS010000096">
    <property type="protein sequence ID" value="MCP3056506.1"/>
    <property type="molecule type" value="Genomic_DNA"/>
</dbReference>
<evidence type="ECO:0000256" key="3">
    <source>
        <dbReference type="ARBA" id="ARBA00023004"/>
    </source>
</evidence>
<keyword evidence="2 4" id="KW-0479">Metal-binding</keyword>
<organism evidence="6 7">
    <name type="scientific">Aurantimonas marianensis</name>
    <dbReference type="NCBI Taxonomy" id="2920428"/>
    <lineage>
        <taxon>Bacteria</taxon>
        <taxon>Pseudomonadati</taxon>
        <taxon>Pseudomonadota</taxon>
        <taxon>Alphaproteobacteria</taxon>
        <taxon>Hyphomicrobiales</taxon>
        <taxon>Aurantimonadaceae</taxon>
        <taxon>Aurantimonas</taxon>
    </lineage>
</organism>
<dbReference type="Pfam" id="PF13442">
    <property type="entry name" value="Cytochrome_CBB3"/>
    <property type="match status" value="1"/>
</dbReference>
<keyword evidence="7" id="KW-1185">Reference proteome</keyword>
<keyword evidence="1 4" id="KW-0349">Heme</keyword>
<dbReference type="SUPFAM" id="SSF46626">
    <property type="entry name" value="Cytochrome c"/>
    <property type="match status" value="1"/>
</dbReference>
<evidence type="ECO:0000259" key="5">
    <source>
        <dbReference type="PROSITE" id="PS51007"/>
    </source>
</evidence>
<comment type="caution">
    <text evidence="6">The sequence shown here is derived from an EMBL/GenBank/DDBJ whole genome shotgun (WGS) entry which is preliminary data.</text>
</comment>